<evidence type="ECO:0000256" key="10">
    <source>
        <dbReference type="ARBA" id="ARBA00029986"/>
    </source>
</evidence>
<dbReference type="Proteomes" id="UP000002742">
    <property type="component" value="Chromosome"/>
</dbReference>
<dbReference type="NCBIfam" id="TIGR00115">
    <property type="entry name" value="tig"/>
    <property type="match status" value="1"/>
</dbReference>
<keyword evidence="9 11" id="KW-0131">Cell cycle</keyword>
<proteinExistence type="inferred from homology"/>
<keyword evidence="11" id="KW-0963">Cytoplasm</keyword>
<evidence type="ECO:0000259" key="14">
    <source>
        <dbReference type="Pfam" id="PF05698"/>
    </source>
</evidence>
<reference evidence="15 16" key="2">
    <citation type="journal article" date="2011" name="J. Bacteriol.">
        <title>Genomes of three methylotrophs from a single niche uncover genetic and metabolic divergence of Methylophilaceae.</title>
        <authorList>
            <person name="Lapidus A."/>
            <person name="Clum A."/>
            <person name="Labutti K."/>
            <person name="Kaluzhnaya M.G."/>
            <person name="Lim S."/>
            <person name="Beck D.A."/>
            <person name="Glavina Del Rio T."/>
            <person name="Nolan M."/>
            <person name="Mavromatis K."/>
            <person name="Huntemann M."/>
            <person name="Lucas S."/>
            <person name="Lidstrom M.E."/>
            <person name="Ivanova N."/>
            <person name="Chistoserdova L."/>
        </authorList>
    </citation>
    <scope>NUCLEOTIDE SEQUENCE [LARGE SCALE GENOMIC DNA]</scope>
    <source>
        <strain evidence="16">JLW8 / ATCC BAA-1282 / DSM 17540</strain>
    </source>
</reference>
<evidence type="ECO:0000256" key="5">
    <source>
        <dbReference type="ARBA" id="ARBA00022618"/>
    </source>
</evidence>
<dbReference type="AlphaFoldDB" id="C6WWC9"/>
<dbReference type="InterPro" id="IPR001179">
    <property type="entry name" value="PPIase_FKBP_dom"/>
</dbReference>
<gene>
    <name evidence="11" type="primary">tig</name>
    <name evidence="15" type="ordered locus">Mmol_1322</name>
</gene>
<feature type="domain" description="PPIase FKBP-type" evidence="12">
    <location>
        <begin position="156"/>
        <end position="237"/>
    </location>
</feature>
<evidence type="ECO:0000256" key="1">
    <source>
        <dbReference type="ARBA" id="ARBA00000971"/>
    </source>
</evidence>
<name>C6WWC9_METML</name>
<evidence type="ECO:0000259" key="12">
    <source>
        <dbReference type="Pfam" id="PF00254"/>
    </source>
</evidence>
<keyword evidence="7 11" id="KW-0143">Chaperone</keyword>
<comment type="function">
    <text evidence="11">Involved in protein export. Acts as a chaperone by maintaining the newly synthesized protein in an open conformation. Functions as a peptidyl-prolyl cis-trans isomerase.</text>
</comment>
<evidence type="ECO:0000256" key="8">
    <source>
        <dbReference type="ARBA" id="ARBA00023235"/>
    </source>
</evidence>
<dbReference type="InterPro" id="IPR037041">
    <property type="entry name" value="Trigger_fac_C_sf"/>
</dbReference>
<dbReference type="InterPro" id="IPR036611">
    <property type="entry name" value="Trigger_fac_ribosome-bd_sf"/>
</dbReference>
<dbReference type="Pfam" id="PF05698">
    <property type="entry name" value="Trigger_C"/>
    <property type="match status" value="1"/>
</dbReference>
<evidence type="ECO:0000256" key="7">
    <source>
        <dbReference type="ARBA" id="ARBA00023186"/>
    </source>
</evidence>
<keyword evidence="5 11" id="KW-0132">Cell division</keyword>
<dbReference type="PANTHER" id="PTHR30560">
    <property type="entry name" value="TRIGGER FACTOR CHAPERONE AND PEPTIDYL-PROLYL CIS/TRANS ISOMERASE"/>
    <property type="match status" value="1"/>
</dbReference>
<organism evidence="15 16">
    <name type="scientific">Methylotenera mobilis (strain JLW8 / ATCC BAA-1282 / DSM 17540)</name>
    <dbReference type="NCBI Taxonomy" id="583345"/>
    <lineage>
        <taxon>Bacteria</taxon>
        <taxon>Pseudomonadati</taxon>
        <taxon>Pseudomonadota</taxon>
        <taxon>Betaproteobacteria</taxon>
        <taxon>Nitrosomonadales</taxon>
        <taxon>Methylophilaceae</taxon>
        <taxon>Methylotenera</taxon>
    </lineage>
</organism>
<dbReference type="STRING" id="583345.Mmol_1322"/>
<dbReference type="KEGG" id="mmb:Mmol_1322"/>
<evidence type="ECO:0000313" key="16">
    <source>
        <dbReference type="Proteomes" id="UP000002742"/>
    </source>
</evidence>
<dbReference type="GO" id="GO:0015031">
    <property type="term" value="P:protein transport"/>
    <property type="evidence" value="ECO:0007669"/>
    <property type="project" value="UniProtKB-UniRule"/>
</dbReference>
<dbReference type="PANTHER" id="PTHR30560:SF3">
    <property type="entry name" value="TRIGGER FACTOR-LIKE PROTEIN TIG, CHLOROPLASTIC"/>
    <property type="match status" value="1"/>
</dbReference>
<dbReference type="GO" id="GO:0043022">
    <property type="term" value="F:ribosome binding"/>
    <property type="evidence" value="ECO:0007669"/>
    <property type="project" value="TreeGrafter"/>
</dbReference>
<dbReference type="Gene3D" id="1.10.3120.10">
    <property type="entry name" value="Trigger factor, C-terminal domain"/>
    <property type="match status" value="1"/>
</dbReference>
<dbReference type="eggNOG" id="COG0544">
    <property type="taxonomic scope" value="Bacteria"/>
</dbReference>
<dbReference type="EC" id="5.2.1.8" evidence="3 11"/>
<comment type="domain">
    <text evidence="11">Consists of 3 domains; the N-terminus binds the ribosome, the middle domain has PPIase activity, while the C-terminus has intrinsic chaperone activity on its own.</text>
</comment>
<evidence type="ECO:0000256" key="4">
    <source>
        <dbReference type="ARBA" id="ARBA00016902"/>
    </source>
</evidence>
<dbReference type="GO" id="GO:0051083">
    <property type="term" value="P:'de novo' cotranslational protein folding"/>
    <property type="evidence" value="ECO:0007669"/>
    <property type="project" value="TreeGrafter"/>
</dbReference>
<dbReference type="Pfam" id="PF05697">
    <property type="entry name" value="Trigger_N"/>
    <property type="match status" value="1"/>
</dbReference>
<dbReference type="Pfam" id="PF00254">
    <property type="entry name" value="FKBP_C"/>
    <property type="match status" value="1"/>
</dbReference>
<dbReference type="SUPFAM" id="SSF102735">
    <property type="entry name" value="Trigger factor ribosome-binding domain"/>
    <property type="match status" value="1"/>
</dbReference>
<evidence type="ECO:0000256" key="6">
    <source>
        <dbReference type="ARBA" id="ARBA00023110"/>
    </source>
</evidence>
<dbReference type="RefSeq" id="WP_015832263.1">
    <property type="nucleotide sequence ID" value="NC_012968.1"/>
</dbReference>
<comment type="subcellular location">
    <subcellularLocation>
        <location evidence="11">Cytoplasm</location>
    </subcellularLocation>
    <text evidence="11">About half TF is bound to the ribosome near the polypeptide exit tunnel while the other half is free in the cytoplasm.</text>
</comment>
<keyword evidence="16" id="KW-1185">Reference proteome</keyword>
<keyword evidence="6 11" id="KW-0697">Rotamase</keyword>
<evidence type="ECO:0000256" key="2">
    <source>
        <dbReference type="ARBA" id="ARBA00005464"/>
    </source>
</evidence>
<dbReference type="GO" id="GO:0051301">
    <property type="term" value="P:cell division"/>
    <property type="evidence" value="ECO:0007669"/>
    <property type="project" value="UniProtKB-KW"/>
</dbReference>
<evidence type="ECO:0000256" key="9">
    <source>
        <dbReference type="ARBA" id="ARBA00023306"/>
    </source>
</evidence>
<feature type="domain" description="Trigger factor C-terminal" evidence="14">
    <location>
        <begin position="264"/>
        <end position="415"/>
    </location>
</feature>
<protein>
    <recommendedName>
        <fullName evidence="4 11">Trigger factor</fullName>
        <shortName evidence="11">TF</shortName>
        <ecNumber evidence="3 11">5.2.1.8</ecNumber>
    </recommendedName>
    <alternativeName>
        <fullName evidence="10 11">PPIase</fullName>
    </alternativeName>
</protein>
<dbReference type="SUPFAM" id="SSF54534">
    <property type="entry name" value="FKBP-like"/>
    <property type="match status" value="1"/>
</dbReference>
<evidence type="ECO:0000256" key="11">
    <source>
        <dbReference type="HAMAP-Rule" id="MF_00303"/>
    </source>
</evidence>
<dbReference type="InterPro" id="IPR046357">
    <property type="entry name" value="PPIase_dom_sf"/>
</dbReference>
<sequence length="434" mass="48026">MALNVETLSNLERRISISVPLQPLEAQIKQRLNQVARTAKFSGFRPGKAPMGLVNQHYGNQVRDEVYSAAVEKSFGEAVDEAKLRVAGFPNIQHKPFDAASETLEYTATFEVFPEVVLGDLSKVKIERPVLEVGEADVKKTLDVLVKQRVKFEPVKRAAKKGDRVNVTLKAFMDGEEVESTGDNGIDLVLGEAGRMSAFDDELIGGKTGATKKFDITYPEDHNPAQLAGKTVGYEVTFVSVSQPVLPEVDAEFAKSLGVEDGDVEKMKAEVAESLKQEVAKRVSAKLKEQVFQALVESADFDIPRILLETEINRMMQTTQQNLKQRGADLANIQLEPAMFEDQAKRSTKLRLLLGELINTNGLHANADQVRAMVDVFSQSFERPADVVTWYYADHKRLDEPAALATEENAVSWVLSQAKVTDKKVKFDDLMGNA</sequence>
<dbReference type="GO" id="GO:0005737">
    <property type="term" value="C:cytoplasm"/>
    <property type="evidence" value="ECO:0007669"/>
    <property type="project" value="UniProtKB-SubCell"/>
</dbReference>
<dbReference type="PIRSF" id="PIRSF003095">
    <property type="entry name" value="Trigger_factor"/>
    <property type="match status" value="1"/>
</dbReference>
<dbReference type="EMBL" id="CP001672">
    <property type="protein sequence ID" value="ACT48228.1"/>
    <property type="molecule type" value="Genomic_DNA"/>
</dbReference>
<dbReference type="InterPro" id="IPR008881">
    <property type="entry name" value="Trigger_fac_ribosome-bd_bac"/>
</dbReference>
<dbReference type="HOGENOM" id="CLU_033058_2_0_4"/>
<dbReference type="GO" id="GO:0003755">
    <property type="term" value="F:peptidyl-prolyl cis-trans isomerase activity"/>
    <property type="evidence" value="ECO:0007669"/>
    <property type="project" value="UniProtKB-UniRule"/>
</dbReference>
<comment type="similarity">
    <text evidence="2 11">Belongs to the FKBP-type PPIase family. Tig subfamily.</text>
</comment>
<comment type="catalytic activity">
    <reaction evidence="1 11">
        <text>[protein]-peptidylproline (omega=180) = [protein]-peptidylproline (omega=0)</text>
        <dbReference type="Rhea" id="RHEA:16237"/>
        <dbReference type="Rhea" id="RHEA-COMP:10747"/>
        <dbReference type="Rhea" id="RHEA-COMP:10748"/>
        <dbReference type="ChEBI" id="CHEBI:83833"/>
        <dbReference type="ChEBI" id="CHEBI:83834"/>
        <dbReference type="EC" id="5.2.1.8"/>
    </reaction>
</comment>
<dbReference type="HAMAP" id="MF_00303">
    <property type="entry name" value="Trigger_factor_Tig"/>
    <property type="match status" value="1"/>
</dbReference>
<evidence type="ECO:0000313" key="15">
    <source>
        <dbReference type="EMBL" id="ACT48228.1"/>
    </source>
</evidence>
<dbReference type="GO" id="GO:0044183">
    <property type="term" value="F:protein folding chaperone"/>
    <property type="evidence" value="ECO:0007669"/>
    <property type="project" value="TreeGrafter"/>
</dbReference>
<dbReference type="SUPFAM" id="SSF109998">
    <property type="entry name" value="Triger factor/SurA peptide-binding domain-like"/>
    <property type="match status" value="1"/>
</dbReference>
<dbReference type="InterPro" id="IPR027304">
    <property type="entry name" value="Trigger_fact/SurA_dom_sf"/>
</dbReference>
<dbReference type="Gene3D" id="3.30.70.1050">
    <property type="entry name" value="Trigger factor ribosome-binding domain"/>
    <property type="match status" value="1"/>
</dbReference>
<reference evidence="16" key="1">
    <citation type="submission" date="2009-07" db="EMBL/GenBank/DDBJ databases">
        <title>Complete sequence of Methylotenera mobilis JLW8.</title>
        <authorList>
            <consortium name="US DOE Joint Genome Institute"/>
            <person name="Lucas S."/>
            <person name="Copeland A."/>
            <person name="Lapidus A."/>
            <person name="Glavina del Rio T."/>
            <person name="Tice H."/>
            <person name="Bruce D."/>
            <person name="Goodwin L."/>
            <person name="Pitluck S."/>
            <person name="LaButti K.M."/>
            <person name="Clum A."/>
            <person name="Larimer F."/>
            <person name="Land M."/>
            <person name="Hauser L."/>
            <person name="Kyrpides N."/>
            <person name="Mikhailova N."/>
            <person name="Kayluzhnaya M."/>
            <person name="Chistoserdova L."/>
        </authorList>
    </citation>
    <scope>NUCLEOTIDE SEQUENCE [LARGE SCALE GENOMIC DNA]</scope>
    <source>
        <strain evidence="16">JLW8 / ATCC BAA-1282 / DSM 17540</strain>
    </source>
</reference>
<evidence type="ECO:0000256" key="3">
    <source>
        <dbReference type="ARBA" id="ARBA00013194"/>
    </source>
</evidence>
<feature type="domain" description="Trigger factor ribosome-binding bacterial" evidence="13">
    <location>
        <begin position="1"/>
        <end position="144"/>
    </location>
</feature>
<keyword evidence="8 11" id="KW-0413">Isomerase</keyword>
<dbReference type="InterPro" id="IPR008880">
    <property type="entry name" value="Trigger_fac_C"/>
</dbReference>
<evidence type="ECO:0000259" key="13">
    <source>
        <dbReference type="Pfam" id="PF05697"/>
    </source>
</evidence>
<dbReference type="Gene3D" id="3.10.50.40">
    <property type="match status" value="1"/>
</dbReference>
<dbReference type="OrthoDB" id="9767721at2"/>
<accession>C6WWC9</accession>
<dbReference type="GO" id="GO:0043335">
    <property type="term" value="P:protein unfolding"/>
    <property type="evidence" value="ECO:0007669"/>
    <property type="project" value="TreeGrafter"/>
</dbReference>
<dbReference type="InterPro" id="IPR005215">
    <property type="entry name" value="Trig_fac"/>
</dbReference>